<dbReference type="InterPro" id="IPR043128">
    <property type="entry name" value="Rev_trsase/Diguanyl_cyclase"/>
</dbReference>
<dbReference type="Proteomes" id="UP000218896">
    <property type="component" value="Unassembled WGS sequence"/>
</dbReference>
<evidence type="ECO:0000259" key="2">
    <source>
        <dbReference type="PROSITE" id="PS50112"/>
    </source>
</evidence>
<dbReference type="NCBIfam" id="TIGR00254">
    <property type="entry name" value="GGDEF"/>
    <property type="match status" value="1"/>
</dbReference>
<dbReference type="SMART" id="SM00267">
    <property type="entry name" value="GGDEF"/>
    <property type="match status" value="1"/>
</dbReference>
<dbReference type="InterPro" id="IPR035965">
    <property type="entry name" value="PAS-like_dom_sf"/>
</dbReference>
<feature type="domain" description="PAC" evidence="3">
    <location>
        <begin position="215"/>
        <end position="267"/>
    </location>
</feature>
<dbReference type="EMBL" id="NSKD01000002">
    <property type="protein sequence ID" value="PAU81108.1"/>
    <property type="molecule type" value="Genomic_DNA"/>
</dbReference>
<dbReference type="PANTHER" id="PTHR44757">
    <property type="entry name" value="DIGUANYLATE CYCLASE DGCP"/>
    <property type="match status" value="1"/>
</dbReference>
<evidence type="ECO:0000259" key="3">
    <source>
        <dbReference type="PROSITE" id="PS50113"/>
    </source>
</evidence>
<dbReference type="SUPFAM" id="SSF55785">
    <property type="entry name" value="PYP-like sensor domain (PAS domain)"/>
    <property type="match status" value="2"/>
</dbReference>
<dbReference type="FunFam" id="3.30.70.270:FF:000001">
    <property type="entry name" value="Diguanylate cyclase domain protein"/>
    <property type="match status" value="1"/>
</dbReference>
<comment type="caution">
    <text evidence="5">The sequence shown here is derived from an EMBL/GenBank/DDBJ whole genome shotgun (WGS) entry which is preliminary data.</text>
</comment>
<dbReference type="OrthoDB" id="5645859at2"/>
<accession>A0A2A2F868</accession>
<dbReference type="SMART" id="SM00086">
    <property type="entry name" value="PAC"/>
    <property type="match status" value="2"/>
</dbReference>
<dbReference type="SUPFAM" id="SSF55073">
    <property type="entry name" value="Nucleotide cyclase"/>
    <property type="match status" value="1"/>
</dbReference>
<dbReference type="PANTHER" id="PTHR44757:SF2">
    <property type="entry name" value="BIOFILM ARCHITECTURE MAINTENANCE PROTEIN MBAA"/>
    <property type="match status" value="1"/>
</dbReference>
<dbReference type="SMART" id="SM00091">
    <property type="entry name" value="PAS"/>
    <property type="match status" value="2"/>
</dbReference>
<dbReference type="InterPro" id="IPR000700">
    <property type="entry name" value="PAS-assoc_C"/>
</dbReference>
<feature type="domain" description="PAC" evidence="3">
    <location>
        <begin position="89"/>
        <end position="141"/>
    </location>
</feature>
<feature type="domain" description="PAS" evidence="2">
    <location>
        <begin position="15"/>
        <end position="60"/>
    </location>
</feature>
<dbReference type="Pfam" id="PF08448">
    <property type="entry name" value="PAS_4"/>
    <property type="match status" value="2"/>
</dbReference>
<dbReference type="RefSeq" id="WP_095616834.1">
    <property type="nucleotide sequence ID" value="NZ_NSKD01000002.1"/>
</dbReference>
<evidence type="ECO:0000259" key="4">
    <source>
        <dbReference type="PROSITE" id="PS50887"/>
    </source>
</evidence>
<dbReference type="Pfam" id="PF00990">
    <property type="entry name" value="GGDEF"/>
    <property type="match status" value="1"/>
</dbReference>
<dbReference type="InterPro" id="IPR001610">
    <property type="entry name" value="PAC"/>
</dbReference>
<dbReference type="CDD" id="cd00130">
    <property type="entry name" value="PAS"/>
    <property type="match status" value="2"/>
</dbReference>
<evidence type="ECO:0000313" key="5">
    <source>
        <dbReference type="EMBL" id="PAU81108.1"/>
    </source>
</evidence>
<dbReference type="InterPro" id="IPR013656">
    <property type="entry name" value="PAS_4"/>
</dbReference>
<dbReference type="Gene3D" id="3.30.70.270">
    <property type="match status" value="1"/>
</dbReference>
<dbReference type="InterPro" id="IPR029787">
    <property type="entry name" value="Nucleotide_cyclase"/>
</dbReference>
<sequence length="433" mass="48787">MDTRESLDTKDALQQLQDLKATVDSIGSFIFMKDRHGRYTYANQRVQALFGLPMHAILGQDDSAFFCLDASRDLSENDTQVLVHGRTVEKEERNVIAGTGEERWYWSVKQPLFNADGSIRGMTGVSTDITEKVQLERALREKQKLLETALDHSPACIYVKDPERRYVYLNQHTASLYGQKAETIIGNRDEDILPSADADSCRRLDERVIATHQPQSDEEEIAGQNGTLRIYETQKVPLFSEDGTFTGFIGFSRDMTENRRLHQKLDQMAHEDQLTGLPNRRRTEQILEEEINRAHRSGQPLSLLALDLDHFKWVNDQHGHDVGDQVLLQVGIALNERLRSTDSIGRWGGEEFFVILPETASEGARQVAETLRQTTESCVLIGGMPVTVSIGVTEYDGMEGLRALISRADTILYNAKHSGRNQVSLISSQAALR</sequence>
<evidence type="ECO:0000256" key="1">
    <source>
        <dbReference type="ARBA" id="ARBA00001946"/>
    </source>
</evidence>
<comment type="cofactor">
    <cofactor evidence="1">
        <name>Mg(2+)</name>
        <dbReference type="ChEBI" id="CHEBI:18420"/>
    </cofactor>
</comment>
<dbReference type="PROSITE" id="PS50112">
    <property type="entry name" value="PAS"/>
    <property type="match status" value="2"/>
</dbReference>
<keyword evidence="6" id="KW-1185">Reference proteome</keyword>
<dbReference type="Gene3D" id="3.30.450.20">
    <property type="entry name" value="PAS domain"/>
    <property type="match status" value="2"/>
</dbReference>
<gene>
    <name evidence="5" type="ORF">CK501_05975</name>
</gene>
<protein>
    <submittedName>
        <fullName evidence="5">Diguanylate cyclase</fullName>
    </submittedName>
</protein>
<dbReference type="PROSITE" id="PS50887">
    <property type="entry name" value="GGDEF"/>
    <property type="match status" value="1"/>
</dbReference>
<feature type="domain" description="GGDEF" evidence="4">
    <location>
        <begin position="299"/>
        <end position="428"/>
    </location>
</feature>
<dbReference type="InterPro" id="IPR052155">
    <property type="entry name" value="Biofilm_reg_signaling"/>
</dbReference>
<dbReference type="AlphaFoldDB" id="A0A2A2F868"/>
<dbReference type="NCBIfam" id="TIGR00229">
    <property type="entry name" value="sensory_box"/>
    <property type="match status" value="2"/>
</dbReference>
<proteinExistence type="predicted"/>
<name>A0A2A2F868_9GAMM</name>
<feature type="domain" description="PAS" evidence="2">
    <location>
        <begin position="142"/>
        <end position="212"/>
    </location>
</feature>
<dbReference type="CDD" id="cd01949">
    <property type="entry name" value="GGDEF"/>
    <property type="match status" value="1"/>
</dbReference>
<dbReference type="PROSITE" id="PS50113">
    <property type="entry name" value="PAC"/>
    <property type="match status" value="2"/>
</dbReference>
<dbReference type="InterPro" id="IPR000014">
    <property type="entry name" value="PAS"/>
</dbReference>
<organism evidence="5 6">
    <name type="scientific">Halovibrio salipaludis</name>
    <dbReference type="NCBI Taxonomy" id="2032626"/>
    <lineage>
        <taxon>Bacteria</taxon>
        <taxon>Pseudomonadati</taxon>
        <taxon>Pseudomonadota</taxon>
        <taxon>Gammaproteobacteria</taxon>
        <taxon>Oceanospirillales</taxon>
        <taxon>Halomonadaceae</taxon>
        <taxon>Halovibrio</taxon>
    </lineage>
</organism>
<evidence type="ECO:0000313" key="6">
    <source>
        <dbReference type="Proteomes" id="UP000218896"/>
    </source>
</evidence>
<dbReference type="InterPro" id="IPR000160">
    <property type="entry name" value="GGDEF_dom"/>
</dbReference>
<dbReference type="GO" id="GO:0003824">
    <property type="term" value="F:catalytic activity"/>
    <property type="evidence" value="ECO:0007669"/>
    <property type="project" value="UniProtKB-ARBA"/>
</dbReference>
<reference evidence="5 6" key="1">
    <citation type="submission" date="2017-08" db="EMBL/GenBank/DDBJ databases">
        <title>Halovibrio sewagensis sp. nov., isolated from wastewater of high salinity.</title>
        <authorList>
            <person name="Dong X."/>
            <person name="Zhang G."/>
        </authorList>
    </citation>
    <scope>NUCLEOTIDE SEQUENCE [LARGE SCALE GENOMIC DNA]</scope>
    <source>
        <strain evidence="5 6">YL5-2</strain>
    </source>
</reference>